<dbReference type="InterPro" id="IPR011008">
    <property type="entry name" value="Dimeric_a/b-barrel"/>
</dbReference>
<dbReference type="Pfam" id="PF01037">
    <property type="entry name" value="AsnC_trans_reg"/>
    <property type="match status" value="1"/>
</dbReference>
<gene>
    <name evidence="5" type="ORF">NX773_22765</name>
</gene>
<protein>
    <submittedName>
        <fullName evidence="5">Lrp/AsnC family transcriptional regulator</fullName>
    </submittedName>
</protein>
<keyword evidence="3" id="KW-0804">Transcription</keyword>
<comment type="caution">
    <text evidence="5">The sequence shown here is derived from an EMBL/GenBank/DDBJ whole genome shotgun (WGS) entry which is preliminary data.</text>
</comment>
<dbReference type="SUPFAM" id="SSF46785">
    <property type="entry name" value="Winged helix' DNA-binding domain"/>
    <property type="match status" value="1"/>
</dbReference>
<dbReference type="InterPro" id="IPR000485">
    <property type="entry name" value="AsnC-type_HTH_dom"/>
</dbReference>
<evidence type="ECO:0000313" key="6">
    <source>
        <dbReference type="Proteomes" id="UP001205861"/>
    </source>
</evidence>
<reference evidence="5 6" key="1">
    <citation type="submission" date="2022-08" db="EMBL/GenBank/DDBJ databases">
        <title>Reclassification of Massilia species as members of the genera Telluria, Duganella, Pseudoduganella, Mokoshia gen. nov. and Zemynaea gen. nov. using orthogonal and non-orthogonal genome-based approaches.</title>
        <authorList>
            <person name="Bowman J.P."/>
        </authorList>
    </citation>
    <scope>NUCLEOTIDE SEQUENCE [LARGE SCALE GENOMIC DNA]</scope>
    <source>
        <strain evidence="5 6">JCM 31607</strain>
    </source>
</reference>
<dbReference type="InterPro" id="IPR019888">
    <property type="entry name" value="Tscrpt_reg_AsnC-like"/>
</dbReference>
<dbReference type="Proteomes" id="UP001205861">
    <property type="component" value="Unassembled WGS sequence"/>
</dbReference>
<dbReference type="RefSeq" id="WP_258858519.1">
    <property type="nucleotide sequence ID" value="NZ_JANUGV010000011.1"/>
</dbReference>
<evidence type="ECO:0000259" key="4">
    <source>
        <dbReference type="PROSITE" id="PS50956"/>
    </source>
</evidence>
<dbReference type="Pfam" id="PF13404">
    <property type="entry name" value="HTH_AsnC-type"/>
    <property type="match status" value="1"/>
</dbReference>
<organism evidence="5 6">
    <name type="scientific">Massilia solisilvae</name>
    <dbReference type="NCBI Taxonomy" id="1811225"/>
    <lineage>
        <taxon>Bacteria</taxon>
        <taxon>Pseudomonadati</taxon>
        <taxon>Pseudomonadota</taxon>
        <taxon>Betaproteobacteria</taxon>
        <taxon>Burkholderiales</taxon>
        <taxon>Oxalobacteraceae</taxon>
        <taxon>Telluria group</taxon>
        <taxon>Massilia</taxon>
    </lineage>
</organism>
<dbReference type="PROSITE" id="PS50956">
    <property type="entry name" value="HTH_ASNC_2"/>
    <property type="match status" value="1"/>
</dbReference>
<dbReference type="SUPFAM" id="SSF54909">
    <property type="entry name" value="Dimeric alpha+beta barrel"/>
    <property type="match status" value="1"/>
</dbReference>
<dbReference type="PANTHER" id="PTHR30154:SF34">
    <property type="entry name" value="TRANSCRIPTIONAL REGULATOR AZLB"/>
    <property type="match status" value="1"/>
</dbReference>
<dbReference type="PANTHER" id="PTHR30154">
    <property type="entry name" value="LEUCINE-RESPONSIVE REGULATORY PROTEIN"/>
    <property type="match status" value="1"/>
</dbReference>
<dbReference type="Gene3D" id="3.30.70.920">
    <property type="match status" value="1"/>
</dbReference>
<proteinExistence type="predicted"/>
<dbReference type="InterPro" id="IPR036388">
    <property type="entry name" value="WH-like_DNA-bd_sf"/>
</dbReference>
<accession>A0ABT2BR54</accession>
<dbReference type="PRINTS" id="PR00033">
    <property type="entry name" value="HTHASNC"/>
</dbReference>
<evidence type="ECO:0000256" key="2">
    <source>
        <dbReference type="ARBA" id="ARBA00023125"/>
    </source>
</evidence>
<feature type="domain" description="HTH asnC-type" evidence="4">
    <location>
        <begin position="1"/>
        <end position="62"/>
    </location>
</feature>
<dbReference type="InterPro" id="IPR036390">
    <property type="entry name" value="WH_DNA-bd_sf"/>
</dbReference>
<dbReference type="SMART" id="SM00344">
    <property type="entry name" value="HTH_ASNC"/>
    <property type="match status" value="1"/>
</dbReference>
<name>A0ABT2BR54_9BURK</name>
<sequence>MDRIDREIVELLAKDARLSYKELGERVFLSANAVAERVKRLVAEGVLVGFHASVNMAALDLRFQALADVKLKPGVSALEFEATLRSIPGIVAATLLTGSHDYLLRVACRDQEHFVRVMESLRASGHVQDTQSRMVLKEIDLSSGALH</sequence>
<evidence type="ECO:0000313" key="5">
    <source>
        <dbReference type="EMBL" id="MCS0610989.1"/>
    </source>
</evidence>
<evidence type="ECO:0000256" key="1">
    <source>
        <dbReference type="ARBA" id="ARBA00023015"/>
    </source>
</evidence>
<keyword evidence="1" id="KW-0805">Transcription regulation</keyword>
<dbReference type="EMBL" id="JANUGV010000011">
    <property type="protein sequence ID" value="MCS0610989.1"/>
    <property type="molecule type" value="Genomic_DNA"/>
</dbReference>
<evidence type="ECO:0000256" key="3">
    <source>
        <dbReference type="ARBA" id="ARBA00023163"/>
    </source>
</evidence>
<keyword evidence="6" id="KW-1185">Reference proteome</keyword>
<dbReference type="Gene3D" id="1.10.10.10">
    <property type="entry name" value="Winged helix-like DNA-binding domain superfamily/Winged helix DNA-binding domain"/>
    <property type="match status" value="1"/>
</dbReference>
<dbReference type="InterPro" id="IPR019887">
    <property type="entry name" value="Tscrpt_reg_AsnC/Lrp_C"/>
</dbReference>
<keyword evidence="2" id="KW-0238">DNA-binding</keyword>